<comment type="subcellular location">
    <subcellularLocation>
        <location evidence="1">Membrane</location>
        <topology evidence="1">Multi-pass membrane protein</topology>
    </subcellularLocation>
</comment>
<feature type="transmembrane region" description="Helical" evidence="6">
    <location>
        <begin position="60"/>
        <end position="83"/>
    </location>
</feature>
<dbReference type="PANTHER" id="PTHR23112">
    <property type="entry name" value="G PROTEIN-COUPLED RECEPTOR 157-RELATED"/>
    <property type="match status" value="1"/>
</dbReference>
<evidence type="ECO:0000313" key="8">
    <source>
        <dbReference type="EMBL" id="GFH54700.1"/>
    </source>
</evidence>
<dbReference type="GO" id="GO:0005886">
    <property type="term" value="C:plasma membrane"/>
    <property type="evidence" value="ECO:0007669"/>
    <property type="project" value="TreeGrafter"/>
</dbReference>
<dbReference type="InterPro" id="IPR017452">
    <property type="entry name" value="GPCR_Rhodpsn_7TM"/>
</dbReference>
<proteinExistence type="predicted"/>
<dbReference type="Gene3D" id="1.20.1070.10">
    <property type="entry name" value="Rhodopsin 7-helix transmembrane proteins"/>
    <property type="match status" value="1"/>
</dbReference>
<dbReference type="AlphaFoldDB" id="A0AAD3D1B3"/>
<feature type="transmembrane region" description="Helical" evidence="6">
    <location>
        <begin position="162"/>
        <end position="185"/>
    </location>
</feature>
<feature type="region of interest" description="Disordered" evidence="5">
    <location>
        <begin position="405"/>
        <end position="424"/>
    </location>
</feature>
<feature type="transmembrane region" description="Helical" evidence="6">
    <location>
        <begin position="103"/>
        <end position="121"/>
    </location>
</feature>
<dbReference type="GO" id="GO:0007189">
    <property type="term" value="P:adenylate cyclase-activating G protein-coupled receptor signaling pathway"/>
    <property type="evidence" value="ECO:0007669"/>
    <property type="project" value="TreeGrafter"/>
</dbReference>
<keyword evidence="3 6" id="KW-1133">Transmembrane helix</keyword>
<evidence type="ECO:0000256" key="4">
    <source>
        <dbReference type="ARBA" id="ARBA00023136"/>
    </source>
</evidence>
<comment type="caution">
    <text evidence="8">The sequence shown here is derived from an EMBL/GenBank/DDBJ whole genome shotgun (WGS) entry which is preliminary data.</text>
</comment>
<evidence type="ECO:0000313" key="9">
    <source>
        <dbReference type="Proteomes" id="UP001054902"/>
    </source>
</evidence>
<evidence type="ECO:0000256" key="2">
    <source>
        <dbReference type="ARBA" id="ARBA00022692"/>
    </source>
</evidence>
<evidence type="ECO:0000256" key="5">
    <source>
        <dbReference type="SAM" id="MobiDB-lite"/>
    </source>
</evidence>
<keyword evidence="4 6" id="KW-0472">Membrane</keyword>
<dbReference type="PANTHER" id="PTHR23112:SF47">
    <property type="entry name" value="G-PROTEIN COUPLED RECEPTOR 157"/>
    <property type="match status" value="1"/>
</dbReference>
<dbReference type="EMBL" id="BLLK01000047">
    <property type="protein sequence ID" value="GFH54700.1"/>
    <property type="molecule type" value="Genomic_DNA"/>
</dbReference>
<evidence type="ECO:0000256" key="3">
    <source>
        <dbReference type="ARBA" id="ARBA00022989"/>
    </source>
</evidence>
<gene>
    <name evidence="8" type="ORF">CTEN210_11176</name>
</gene>
<evidence type="ECO:0000256" key="6">
    <source>
        <dbReference type="SAM" id="Phobius"/>
    </source>
</evidence>
<dbReference type="PROSITE" id="PS50262">
    <property type="entry name" value="G_PROTEIN_RECEP_F1_2"/>
    <property type="match status" value="1"/>
</dbReference>
<feature type="transmembrane region" description="Helical" evidence="6">
    <location>
        <begin position="279"/>
        <end position="299"/>
    </location>
</feature>
<reference evidence="8 9" key="1">
    <citation type="journal article" date="2021" name="Sci. Rep.">
        <title>The genome of the diatom Chaetoceros tenuissimus carries an ancient integrated fragment of an extant virus.</title>
        <authorList>
            <person name="Hongo Y."/>
            <person name="Kimura K."/>
            <person name="Takaki Y."/>
            <person name="Yoshida Y."/>
            <person name="Baba S."/>
            <person name="Kobayashi G."/>
            <person name="Nagasaki K."/>
            <person name="Hano T."/>
            <person name="Tomaru Y."/>
        </authorList>
    </citation>
    <scope>NUCLEOTIDE SEQUENCE [LARGE SCALE GENOMIC DNA]</scope>
    <source>
        <strain evidence="8 9">NIES-3715</strain>
    </source>
</reference>
<keyword evidence="9" id="KW-1185">Reference proteome</keyword>
<protein>
    <recommendedName>
        <fullName evidence="7">G-protein coupled receptors family 1 profile domain-containing protein</fullName>
    </recommendedName>
</protein>
<keyword evidence="2 6" id="KW-0812">Transmembrane</keyword>
<name>A0AAD3D1B3_9STRA</name>
<evidence type="ECO:0000256" key="1">
    <source>
        <dbReference type="ARBA" id="ARBA00004141"/>
    </source>
</evidence>
<accession>A0AAD3D1B3</accession>
<dbReference type="GO" id="GO:0004930">
    <property type="term" value="F:G protein-coupled receptor activity"/>
    <property type="evidence" value="ECO:0007669"/>
    <property type="project" value="TreeGrafter"/>
</dbReference>
<feature type="transmembrane region" description="Helical" evidence="6">
    <location>
        <begin position="245"/>
        <end position="267"/>
    </location>
</feature>
<feature type="transmembrane region" description="Helical" evidence="6">
    <location>
        <begin position="20"/>
        <end position="40"/>
    </location>
</feature>
<dbReference type="SUPFAM" id="SSF81321">
    <property type="entry name" value="Family A G protein-coupled receptor-like"/>
    <property type="match status" value="1"/>
</dbReference>
<feature type="domain" description="G-protein coupled receptors family 1 profile" evidence="7">
    <location>
        <begin position="1"/>
        <end position="299"/>
    </location>
</feature>
<evidence type="ECO:0000259" key="7">
    <source>
        <dbReference type="PROSITE" id="PS50262"/>
    </source>
</evidence>
<organism evidence="8 9">
    <name type="scientific">Chaetoceros tenuissimus</name>
    <dbReference type="NCBI Taxonomy" id="426638"/>
    <lineage>
        <taxon>Eukaryota</taxon>
        <taxon>Sar</taxon>
        <taxon>Stramenopiles</taxon>
        <taxon>Ochrophyta</taxon>
        <taxon>Bacillariophyta</taxon>
        <taxon>Coscinodiscophyceae</taxon>
        <taxon>Chaetocerotophycidae</taxon>
        <taxon>Chaetocerotales</taxon>
        <taxon>Chaetocerotaceae</taxon>
        <taxon>Chaetoceros</taxon>
    </lineage>
</organism>
<dbReference type="Proteomes" id="UP001054902">
    <property type="component" value="Unassembled WGS sequence"/>
</dbReference>
<sequence length="459" mass="51212">MVFMILYAVDGLQSPYSRIIFFLSVGDIIFSIAFLLGPHLMPTDAPSAIWAKGNINSCDAVGFLAHCGFAVNQLYTVALSFYFMKRVKDKVKPGDFAKRYEKVMHGIIWVVALVPYCFALARGDFNPVETGDFCAMIDNPIDCSINDEIECIRGENANSDALFTTAATILTAFILIVSNFARLTYHVYGAEKMMRLEKAAQSNNGYVDNYSFCGEIMKYFCGCCFRTRKESEEEKKESRSLTFESFVQSGLYISVFIMVYIPPIIVFGSKAMGMTRPDWLFWLPSIATPLGGALNILVYTRPKIQKVKRTFPEIADEPYVILLLVVIFSGGECPKEIDIYSSEDMVNGDSQAQSGEMKNVADNSAYERGVKQLLGEDIISNDSLLRHFYAANPVTRTKRKIRKFSSNEGLSNGPEKGSDIDLSYGLGEGESIQLDEFHEDNVVSYAESIKEDESSQISA</sequence>